<feature type="region of interest" description="Disordered" evidence="13">
    <location>
        <begin position="72"/>
        <end position="126"/>
    </location>
</feature>
<feature type="compositionally biased region" description="Gly residues" evidence="13">
    <location>
        <begin position="403"/>
        <end position="412"/>
    </location>
</feature>
<dbReference type="InterPro" id="IPR037274">
    <property type="entry name" value="Znf_CHY_sf"/>
</dbReference>
<feature type="domain" description="C3H1-type" evidence="14">
    <location>
        <begin position="124"/>
        <end position="151"/>
    </location>
</feature>
<feature type="compositionally biased region" description="Basic and acidic residues" evidence="13">
    <location>
        <begin position="443"/>
        <end position="454"/>
    </location>
</feature>
<dbReference type="PANTHER" id="PTHR46527:SF1">
    <property type="entry name" value="NUCLEOPORIN NUP42"/>
    <property type="match status" value="1"/>
</dbReference>
<dbReference type="GO" id="GO:0031965">
    <property type="term" value="C:nuclear membrane"/>
    <property type="evidence" value="ECO:0007669"/>
    <property type="project" value="UniProtKB-SubCell"/>
</dbReference>
<dbReference type="EMBL" id="JBHFQA010000009">
    <property type="protein sequence ID" value="KAL2093016.1"/>
    <property type="molecule type" value="Genomic_DNA"/>
</dbReference>
<gene>
    <name evidence="16" type="ORF">ACEWY4_010328</name>
</gene>
<reference evidence="16 17" key="1">
    <citation type="submission" date="2024-09" db="EMBL/GenBank/DDBJ databases">
        <title>A chromosome-level genome assembly of Gray's grenadier anchovy, Coilia grayii.</title>
        <authorList>
            <person name="Fu Z."/>
        </authorList>
    </citation>
    <scope>NUCLEOTIDE SEQUENCE [LARGE SCALE GENOMIC DNA]</scope>
    <source>
        <strain evidence="16">G4</strain>
        <tissue evidence="16">Muscle</tissue>
    </source>
</reference>
<dbReference type="Pfam" id="PF00642">
    <property type="entry name" value="zf-CCCH"/>
    <property type="match status" value="1"/>
</dbReference>
<keyword evidence="3 12" id="KW-0479">Metal-binding</keyword>
<dbReference type="SUPFAM" id="SSF90229">
    <property type="entry name" value="CCCH zinc finger"/>
    <property type="match status" value="1"/>
</dbReference>
<evidence type="ECO:0000256" key="12">
    <source>
        <dbReference type="PROSITE-ProRule" id="PRU00723"/>
    </source>
</evidence>
<keyword evidence="6" id="KW-0653">Protein transport</keyword>
<feature type="zinc finger region" description="C3H1-type" evidence="12">
    <location>
        <begin position="30"/>
        <end position="58"/>
    </location>
</feature>
<evidence type="ECO:0000256" key="7">
    <source>
        <dbReference type="ARBA" id="ARBA00023242"/>
    </source>
</evidence>
<dbReference type="GO" id="GO:0005643">
    <property type="term" value="C:nuclear pore"/>
    <property type="evidence" value="ECO:0007669"/>
    <property type="project" value="UniProtKB-SubCell"/>
</dbReference>
<dbReference type="Gene3D" id="3.30.1370.210">
    <property type="match status" value="1"/>
</dbReference>
<feature type="compositionally biased region" description="Acidic residues" evidence="13">
    <location>
        <begin position="424"/>
        <end position="440"/>
    </location>
</feature>
<protein>
    <recommendedName>
        <fullName evidence="9">Nucleoporin NUP42</fullName>
    </recommendedName>
    <alternativeName>
        <fullName evidence="10">Nucleoporin-like protein 2</fullName>
    </alternativeName>
</protein>
<evidence type="ECO:0000313" key="16">
    <source>
        <dbReference type="EMBL" id="KAL2093016.1"/>
    </source>
</evidence>
<keyword evidence="17" id="KW-1185">Reference proteome</keyword>
<dbReference type="PANTHER" id="PTHR46527">
    <property type="entry name" value="NUCLEOPORIN-LIKE PROTEIN 2"/>
    <property type="match status" value="1"/>
</dbReference>
<feature type="zinc finger region" description="C3H1-type" evidence="12">
    <location>
        <begin position="124"/>
        <end position="151"/>
    </location>
</feature>
<keyword evidence="6" id="KW-0813">Transport</keyword>
<evidence type="ECO:0000256" key="10">
    <source>
        <dbReference type="ARBA" id="ARBA00042384"/>
    </source>
</evidence>
<organism evidence="16 17">
    <name type="scientific">Coilia grayii</name>
    <name type="common">Gray's grenadier anchovy</name>
    <dbReference type="NCBI Taxonomy" id="363190"/>
    <lineage>
        <taxon>Eukaryota</taxon>
        <taxon>Metazoa</taxon>
        <taxon>Chordata</taxon>
        <taxon>Craniata</taxon>
        <taxon>Vertebrata</taxon>
        <taxon>Euteleostomi</taxon>
        <taxon>Actinopterygii</taxon>
        <taxon>Neopterygii</taxon>
        <taxon>Teleostei</taxon>
        <taxon>Clupei</taxon>
        <taxon>Clupeiformes</taxon>
        <taxon>Clupeoidei</taxon>
        <taxon>Engraulidae</taxon>
        <taxon>Coilinae</taxon>
        <taxon>Coilia</taxon>
    </lineage>
</organism>
<dbReference type="SUPFAM" id="SSF161219">
    <property type="entry name" value="CHY zinc finger-like"/>
    <property type="match status" value="1"/>
</dbReference>
<keyword evidence="6" id="KW-0811">Translocation</keyword>
<keyword evidence="6" id="KW-0509">mRNA transport</keyword>
<dbReference type="AlphaFoldDB" id="A0ABD1K1T1"/>
<dbReference type="GO" id="GO:0008270">
    <property type="term" value="F:zinc ion binding"/>
    <property type="evidence" value="ECO:0007669"/>
    <property type="project" value="UniProtKB-KW"/>
</dbReference>
<feature type="domain" description="C3H1-type" evidence="14">
    <location>
        <begin position="30"/>
        <end position="58"/>
    </location>
</feature>
<dbReference type="PROSITE" id="PS50103">
    <property type="entry name" value="ZF_C3H1"/>
    <property type="match status" value="2"/>
</dbReference>
<comment type="subcellular location">
    <subcellularLocation>
        <location evidence="1">Nucleus membrane</location>
        <topology evidence="1">Peripheral membrane protein</topology>
        <orientation evidence="1">Cytoplasmic side</orientation>
    </subcellularLocation>
    <subcellularLocation>
        <location evidence="2">Nucleus</location>
        <location evidence="2">Nuclear pore complex</location>
    </subcellularLocation>
</comment>
<comment type="caution">
    <text evidence="16">The sequence shown here is derived from an EMBL/GenBank/DDBJ whole genome shotgun (WGS) entry which is preliminary data.</text>
</comment>
<accession>A0ABD1K1T1</accession>
<keyword evidence="5 12" id="KW-0862">Zinc</keyword>
<evidence type="ECO:0000256" key="1">
    <source>
        <dbReference type="ARBA" id="ARBA00004335"/>
    </source>
</evidence>
<dbReference type="Proteomes" id="UP001591681">
    <property type="component" value="Unassembled WGS sequence"/>
</dbReference>
<feature type="domain" description="CHY-type" evidence="15">
    <location>
        <begin position="625"/>
        <end position="693"/>
    </location>
</feature>
<evidence type="ECO:0000256" key="3">
    <source>
        <dbReference type="ARBA" id="ARBA00022723"/>
    </source>
</evidence>
<evidence type="ECO:0000256" key="11">
    <source>
        <dbReference type="PROSITE-ProRule" id="PRU00601"/>
    </source>
</evidence>
<dbReference type="SMART" id="SM00356">
    <property type="entry name" value="ZnF_C3H1"/>
    <property type="match status" value="2"/>
</dbReference>
<sequence>MDGTQAPALSPQAEKENRVLRGAPHPHMASQARPLCHFYSQGRYCHFGKKCRFVHQRSDGAKQALSTLVNKPLSGADASPEQDREPAEPLSEAGSLETPRQEICQPSRAFRPSQLRDQQQQQQLHTRRPCRYFLSGFCAMEDRCRFAHPQRFPPVTDRPAPTEADNVRPRVPVASPQQEANSIRPRFPVARPQQDANSVRPRVPVARPQQGQQEVKLSELTEELAKQLRATEIQQLTKRFPKDRLIVQEREDGKVTYYRVTVQATDPDWPFDLKDLDVMVYFPDSYPQEVFTVEIPLDQDLPSVMGRHVQVASTEWLQAKHATNHLMCKVELLFRPFLRWLDRSLERLFTEGARKLKKDMEAEQAGIQFVPYEQLQAAVYKDSLLPGLSLDASDPPSAPTPGTGSGLKGGGGEQERPETGQAEGESDGEEEEEEEEEEGAEGGSRRVENVRSGERRRGTEVKLLGLRLGDGTATVVARQVTVSLQCTRCKVASDLSLNGRLACSAQCEKCGAGISAAFRPSMLHPYSDVMGYLDLSGVVPMDLVLQEAELMVGCLSCSQEDTVQNVAYGQNKETNCQHCHSKLSIFVESTRFQLIQPHSRKQTGQAGSAQQFHRHRDPAIQGGKPLPDKGACRHYKQSHRWLRFPCCGRAYPCDVCHDEDQDHPMELASRMICGHCAKEQPFSNGRPCVGCGGMMTRSAHSSHWEGGLGCRNKVKMNRNDRQKYANTNKTISRKAATTKK</sequence>
<evidence type="ECO:0000256" key="8">
    <source>
        <dbReference type="ARBA" id="ARBA00037262"/>
    </source>
</evidence>
<evidence type="ECO:0000259" key="14">
    <source>
        <dbReference type="PROSITE" id="PS50103"/>
    </source>
</evidence>
<evidence type="ECO:0000259" key="15">
    <source>
        <dbReference type="PROSITE" id="PS51266"/>
    </source>
</evidence>
<feature type="region of interest" description="Disordered" evidence="13">
    <location>
        <begin position="603"/>
        <end position="625"/>
    </location>
</feature>
<proteinExistence type="predicted"/>
<evidence type="ECO:0000256" key="2">
    <source>
        <dbReference type="ARBA" id="ARBA00004567"/>
    </source>
</evidence>
<evidence type="ECO:0000256" key="13">
    <source>
        <dbReference type="SAM" id="MobiDB-lite"/>
    </source>
</evidence>
<dbReference type="InterPro" id="IPR000571">
    <property type="entry name" value="Znf_CCCH"/>
</dbReference>
<evidence type="ECO:0000313" key="17">
    <source>
        <dbReference type="Proteomes" id="UP001591681"/>
    </source>
</evidence>
<keyword evidence="7" id="KW-0539">Nucleus</keyword>
<dbReference type="InterPro" id="IPR036855">
    <property type="entry name" value="Znf_CCCH_sf"/>
</dbReference>
<keyword evidence="6" id="KW-0906">Nuclear pore complex</keyword>
<feature type="region of interest" description="Disordered" evidence="13">
    <location>
        <begin position="192"/>
        <end position="214"/>
    </location>
</feature>
<evidence type="ECO:0000256" key="9">
    <source>
        <dbReference type="ARBA" id="ARBA00039886"/>
    </source>
</evidence>
<dbReference type="InterPro" id="IPR008913">
    <property type="entry name" value="Znf_CHY"/>
</dbReference>
<comment type="function">
    <text evidence="8">Required for the export of mRNAs containing poly(A) tails from the nucleus into the cytoplasm.</text>
</comment>
<dbReference type="PROSITE" id="PS51266">
    <property type="entry name" value="ZF_CHY"/>
    <property type="match status" value="1"/>
</dbReference>
<evidence type="ECO:0000256" key="4">
    <source>
        <dbReference type="ARBA" id="ARBA00022771"/>
    </source>
</evidence>
<feature type="region of interest" description="Disordered" evidence="13">
    <location>
        <begin position="390"/>
        <end position="454"/>
    </location>
</feature>
<dbReference type="Pfam" id="PF05495">
    <property type="entry name" value="zf-CHY"/>
    <property type="match status" value="1"/>
</dbReference>
<evidence type="ECO:0000256" key="6">
    <source>
        <dbReference type="ARBA" id="ARBA00023132"/>
    </source>
</evidence>
<name>A0ABD1K1T1_9TELE</name>
<evidence type="ECO:0000256" key="5">
    <source>
        <dbReference type="ARBA" id="ARBA00022833"/>
    </source>
</evidence>
<dbReference type="InterPro" id="IPR051767">
    <property type="entry name" value="Nucleoporin_NUP42"/>
</dbReference>
<keyword evidence="4 11" id="KW-0863">Zinc-finger</keyword>